<feature type="region of interest" description="Disordered" evidence="1">
    <location>
        <begin position="754"/>
        <end position="776"/>
    </location>
</feature>
<dbReference type="RefSeq" id="WP_189712241.1">
    <property type="nucleotide sequence ID" value="NZ_BMSA01000009.1"/>
</dbReference>
<sequence length="776" mass="85115">MTEAGKGGGPAAGGGRADGGPAGGGPQTSAADGRPGAGRAGPLGDRREAGAHDAVRQARANFVGVHGRNAIVDGSQGDVHLGDHHHYHGTRESLPRLISGAVPRDELRRLRLVFEPPPGYLDLKTLLERQRLLALCGDPGTGRGYTTLSLLDEVTRGRVERIDASTELDRITASDLQEGHGYCIEITGDEPVPVERRVRGGRGDDEEWRRPAERPAEIHLDRLSRLLDGRDAYAVLVVGVGGFADELLRGRYGRLGRPASADGMLRRHLVALLGHSENDRLEQALALARRPDVVKAMGLDRLRPHEVRTLAGLLVAHLGGETPEDELLAELRLFSHQQAQAWFDTTGRAVPRHRDAPAPALRQAAFRTAVSVYNGSPYSVAAEAAEQLAWEFAQTTHPERVPGRALFNDHLLARLAAARAELFTGDVTFDERALAARKVRLQGRALSWAVLSHVWDEYHNARGPLCRWLRVQCDDDRPMVWIPAAITAGTLCTRDFSFVLEDVLHPMAFSDSVQQRMAAATALAHAAALDEGVRPVVRDLVRGWARIGGEAESVTAALVHGFGTVEPSVSDSLDALGRLAGREEREELDLLSGASFSVARLLAGAEPGTVLRRLGAWMGDRRQNRRNLALFTVDRMVWQRASHLWNLEDAPGLQRHGNWPLIAALLTVRPENTRMMADLVWCGLDTARWREELEISLSEWIRRAEAEPRLLDPICGFLPRLVTSVADAERLRNLVRRLERDPDESLTPATVRRLREAIPERPPAPAAGHPTVIRRP</sequence>
<evidence type="ECO:0000313" key="3">
    <source>
        <dbReference type="Proteomes" id="UP000646776"/>
    </source>
</evidence>
<comment type="caution">
    <text evidence="2">The sequence shown here is derived from an EMBL/GenBank/DDBJ whole genome shotgun (WGS) entry which is preliminary data.</text>
</comment>
<evidence type="ECO:0000256" key="1">
    <source>
        <dbReference type="SAM" id="MobiDB-lite"/>
    </source>
</evidence>
<reference evidence="2" key="1">
    <citation type="journal article" date="2014" name="Int. J. Syst. Evol. Microbiol.">
        <title>Complete genome sequence of Corynebacterium casei LMG S-19264T (=DSM 44701T), isolated from a smear-ripened cheese.</title>
        <authorList>
            <consortium name="US DOE Joint Genome Institute (JGI-PGF)"/>
            <person name="Walter F."/>
            <person name="Albersmeier A."/>
            <person name="Kalinowski J."/>
            <person name="Ruckert C."/>
        </authorList>
    </citation>
    <scope>NUCLEOTIDE SEQUENCE</scope>
    <source>
        <strain evidence="2">JCM 4125</strain>
    </source>
</reference>
<gene>
    <name evidence="2" type="ORF">GCM10010226_35320</name>
</gene>
<dbReference type="AlphaFoldDB" id="A0A918HEF3"/>
<evidence type="ECO:0000313" key="2">
    <source>
        <dbReference type="EMBL" id="GGT55218.1"/>
    </source>
</evidence>
<dbReference type="EMBL" id="BMSA01000009">
    <property type="protein sequence ID" value="GGT55218.1"/>
    <property type="molecule type" value="Genomic_DNA"/>
</dbReference>
<organism evidence="2 3">
    <name type="scientific">Streptomyces phaeofaciens</name>
    <dbReference type="NCBI Taxonomy" id="68254"/>
    <lineage>
        <taxon>Bacteria</taxon>
        <taxon>Bacillati</taxon>
        <taxon>Actinomycetota</taxon>
        <taxon>Actinomycetes</taxon>
        <taxon>Kitasatosporales</taxon>
        <taxon>Streptomycetaceae</taxon>
        <taxon>Streptomyces</taxon>
    </lineage>
</organism>
<reference evidence="2" key="2">
    <citation type="submission" date="2020-09" db="EMBL/GenBank/DDBJ databases">
        <authorList>
            <person name="Sun Q."/>
            <person name="Ohkuma M."/>
        </authorList>
    </citation>
    <scope>NUCLEOTIDE SEQUENCE</scope>
    <source>
        <strain evidence="2">JCM 4125</strain>
    </source>
</reference>
<feature type="region of interest" description="Disordered" evidence="1">
    <location>
        <begin position="1"/>
        <end position="51"/>
    </location>
</feature>
<dbReference type="Proteomes" id="UP000646776">
    <property type="component" value="Unassembled WGS sequence"/>
</dbReference>
<proteinExistence type="predicted"/>
<protein>
    <submittedName>
        <fullName evidence="2">Uncharacterized protein</fullName>
    </submittedName>
</protein>
<keyword evidence="3" id="KW-1185">Reference proteome</keyword>
<name>A0A918HEF3_9ACTN</name>
<feature type="compositionally biased region" description="Gly residues" evidence="1">
    <location>
        <begin position="1"/>
        <end position="26"/>
    </location>
</feature>
<accession>A0A918HEF3</accession>